<dbReference type="Gene3D" id="3.40.1490.10">
    <property type="entry name" value="Bit1"/>
    <property type="match status" value="1"/>
</dbReference>
<accession>A0ABU3P2C1</accession>
<evidence type="ECO:0000313" key="2">
    <source>
        <dbReference type="Proteomes" id="UP001254848"/>
    </source>
</evidence>
<dbReference type="EMBL" id="JAUOZS010000001">
    <property type="protein sequence ID" value="MDT8903194.1"/>
    <property type="molecule type" value="Genomic_DNA"/>
</dbReference>
<organism evidence="1 2">
    <name type="scientific">Anaeroselena agilis</name>
    <dbReference type="NCBI Taxonomy" id="3063788"/>
    <lineage>
        <taxon>Bacteria</taxon>
        <taxon>Bacillati</taxon>
        <taxon>Bacillota</taxon>
        <taxon>Negativicutes</taxon>
        <taxon>Acetonemataceae</taxon>
        <taxon>Anaeroselena</taxon>
    </lineage>
</organism>
<comment type="caution">
    <text evidence="1">The sequence shown here is derived from an EMBL/GenBank/DDBJ whole genome shotgun (WGS) entry which is preliminary data.</text>
</comment>
<dbReference type="InterPro" id="IPR023476">
    <property type="entry name" value="Pep_tRNA_hydro_II_dom_sf"/>
</dbReference>
<proteinExistence type="predicted"/>
<name>A0ABU3P2C1_9FIRM</name>
<dbReference type="InterPro" id="IPR018988">
    <property type="entry name" value="DUF2000"/>
</dbReference>
<dbReference type="Pfam" id="PF09391">
    <property type="entry name" value="DUF2000"/>
    <property type="match status" value="1"/>
</dbReference>
<protein>
    <submittedName>
        <fullName evidence="1">DUF2000 domain-containing protein</fullName>
    </submittedName>
</protein>
<gene>
    <name evidence="1" type="ORF">Q4T40_18315</name>
</gene>
<sequence length="142" mass="15100">MTTALLPATPNRCVIVMDKELSGGSLANAIAVIALSVGQRHPALVGEPLVDACGFAHPGLIPTGIPMLCAPQDALASIRREALANECDVVDFPVEGQQTKNYGEFQEMVSQVPTENIKYTGLALIGQKKTISKIVKRLDLMS</sequence>
<dbReference type="RefSeq" id="WP_413781653.1">
    <property type="nucleotide sequence ID" value="NZ_JAUOZS010000001.1"/>
</dbReference>
<keyword evidence="2" id="KW-1185">Reference proteome</keyword>
<dbReference type="InterPro" id="IPR017021">
    <property type="entry name" value="UCP033763"/>
</dbReference>
<evidence type="ECO:0000313" key="1">
    <source>
        <dbReference type="EMBL" id="MDT8903194.1"/>
    </source>
</evidence>
<dbReference type="SUPFAM" id="SSF102462">
    <property type="entry name" value="Peptidyl-tRNA hydrolase II"/>
    <property type="match status" value="1"/>
</dbReference>
<dbReference type="PIRSF" id="PIRSF033736">
    <property type="entry name" value="UCP033763"/>
    <property type="match status" value="1"/>
</dbReference>
<reference evidence="1 2" key="1">
    <citation type="submission" date="2023-07" db="EMBL/GenBank/DDBJ databases">
        <title>The novel representative of Negativicutes class, Anaeroselena agilis gen. nov. sp. nov.</title>
        <authorList>
            <person name="Prokofeva M.I."/>
            <person name="Elcheninov A.G."/>
            <person name="Klyukina A."/>
            <person name="Kublanov I.V."/>
            <person name="Frolov E.N."/>
            <person name="Podosokorskaya O.A."/>
        </authorList>
    </citation>
    <scope>NUCLEOTIDE SEQUENCE [LARGE SCALE GENOMIC DNA]</scope>
    <source>
        <strain evidence="1 2">4137-cl</strain>
    </source>
</reference>
<dbReference type="Proteomes" id="UP001254848">
    <property type="component" value="Unassembled WGS sequence"/>
</dbReference>